<dbReference type="AlphaFoldDB" id="A0A1H0RS81"/>
<sequence length="146" mass="15591">MVRVDSVDEAERLRKSLRDEGVLEVVGPVSGIGLVGIPTTGADSIEIDPGDFDQAIRLLHQRRDELAGHLAGSEVLATPLPDGKGPVAVQMRKAFGLRARDAEGGVRAALTSYVRQLDLVIDALETVKKTHVAVDENAAATFKRQA</sequence>
<dbReference type="STRING" id="641025.SAMN05421507_10736"/>
<keyword evidence="2" id="KW-1185">Reference proteome</keyword>
<dbReference type="Proteomes" id="UP000199691">
    <property type="component" value="Unassembled WGS sequence"/>
</dbReference>
<organism evidence="1 2">
    <name type="scientific">Lentzea jiangxiensis</name>
    <dbReference type="NCBI Taxonomy" id="641025"/>
    <lineage>
        <taxon>Bacteria</taxon>
        <taxon>Bacillati</taxon>
        <taxon>Actinomycetota</taxon>
        <taxon>Actinomycetes</taxon>
        <taxon>Pseudonocardiales</taxon>
        <taxon>Pseudonocardiaceae</taxon>
        <taxon>Lentzea</taxon>
    </lineage>
</organism>
<dbReference type="EMBL" id="FNIX01000007">
    <property type="protein sequence ID" value="SDP31796.1"/>
    <property type="molecule type" value="Genomic_DNA"/>
</dbReference>
<dbReference type="OrthoDB" id="3696327at2"/>
<proteinExistence type="predicted"/>
<evidence type="ECO:0000313" key="2">
    <source>
        <dbReference type="Proteomes" id="UP000199691"/>
    </source>
</evidence>
<evidence type="ECO:0000313" key="1">
    <source>
        <dbReference type="EMBL" id="SDP31796.1"/>
    </source>
</evidence>
<dbReference type="RefSeq" id="WP_090098788.1">
    <property type="nucleotide sequence ID" value="NZ_FNIX01000007.1"/>
</dbReference>
<name>A0A1H0RS81_9PSEU</name>
<protein>
    <submittedName>
        <fullName evidence="1">Uncharacterized protein</fullName>
    </submittedName>
</protein>
<gene>
    <name evidence="1" type="ORF">SAMN05421507_10736</name>
</gene>
<accession>A0A1H0RS81</accession>
<reference evidence="2" key="1">
    <citation type="submission" date="2016-10" db="EMBL/GenBank/DDBJ databases">
        <authorList>
            <person name="Varghese N."/>
            <person name="Submissions S."/>
        </authorList>
    </citation>
    <scope>NUCLEOTIDE SEQUENCE [LARGE SCALE GENOMIC DNA]</scope>
    <source>
        <strain evidence="2">CGMCC 4.6609</strain>
    </source>
</reference>